<dbReference type="InterPro" id="IPR007627">
    <property type="entry name" value="RNA_pol_sigma70_r2"/>
</dbReference>
<proteinExistence type="inferred from homology"/>
<evidence type="ECO:0000313" key="8">
    <source>
        <dbReference type="Proteomes" id="UP001596113"/>
    </source>
</evidence>
<evidence type="ECO:0000256" key="3">
    <source>
        <dbReference type="ARBA" id="ARBA00023082"/>
    </source>
</evidence>
<dbReference type="Gene3D" id="1.10.10.10">
    <property type="entry name" value="Winged helix-like DNA-binding domain superfamily/Winged helix DNA-binding domain"/>
    <property type="match status" value="1"/>
</dbReference>
<dbReference type="CDD" id="cd06171">
    <property type="entry name" value="Sigma70_r4"/>
    <property type="match status" value="1"/>
</dbReference>
<dbReference type="SUPFAM" id="SSF88946">
    <property type="entry name" value="Sigma2 domain of RNA polymerase sigma factors"/>
    <property type="match status" value="1"/>
</dbReference>
<dbReference type="InterPro" id="IPR014284">
    <property type="entry name" value="RNA_pol_sigma-70_dom"/>
</dbReference>
<protein>
    <submittedName>
        <fullName evidence="7">RNA polymerase sigma factor</fullName>
    </submittedName>
</protein>
<keyword evidence="2" id="KW-0805">Transcription regulation</keyword>
<comment type="caution">
    <text evidence="7">The sequence shown here is derived from an EMBL/GenBank/DDBJ whole genome shotgun (WGS) entry which is preliminary data.</text>
</comment>
<feature type="domain" description="RNA polymerase sigma-70 region 2" evidence="5">
    <location>
        <begin position="24"/>
        <end position="92"/>
    </location>
</feature>
<feature type="domain" description="RNA polymerase sigma factor 70 region 4 type 2" evidence="6">
    <location>
        <begin position="128"/>
        <end position="177"/>
    </location>
</feature>
<accession>A0ABW0HRB5</accession>
<dbReference type="Gene3D" id="1.10.1740.10">
    <property type="match status" value="1"/>
</dbReference>
<comment type="similarity">
    <text evidence="1">Belongs to the sigma-70 factor family. ECF subfamily.</text>
</comment>
<evidence type="ECO:0000259" key="5">
    <source>
        <dbReference type="Pfam" id="PF04542"/>
    </source>
</evidence>
<dbReference type="InterPro" id="IPR013249">
    <property type="entry name" value="RNA_pol_sigma70_r4_t2"/>
</dbReference>
<dbReference type="Proteomes" id="UP001596113">
    <property type="component" value="Unassembled WGS sequence"/>
</dbReference>
<evidence type="ECO:0000259" key="6">
    <source>
        <dbReference type="Pfam" id="PF08281"/>
    </source>
</evidence>
<keyword evidence="8" id="KW-1185">Reference proteome</keyword>
<dbReference type="InterPro" id="IPR036388">
    <property type="entry name" value="WH-like_DNA-bd_sf"/>
</dbReference>
<evidence type="ECO:0000256" key="2">
    <source>
        <dbReference type="ARBA" id="ARBA00023015"/>
    </source>
</evidence>
<dbReference type="PANTHER" id="PTHR43133">
    <property type="entry name" value="RNA POLYMERASE ECF-TYPE SIGMA FACTO"/>
    <property type="match status" value="1"/>
</dbReference>
<dbReference type="NCBIfam" id="TIGR02937">
    <property type="entry name" value="sigma70-ECF"/>
    <property type="match status" value="1"/>
</dbReference>
<reference evidence="8" key="1">
    <citation type="journal article" date="2019" name="Int. J. Syst. Evol. Microbiol.">
        <title>The Global Catalogue of Microorganisms (GCM) 10K type strain sequencing project: providing services to taxonomists for standard genome sequencing and annotation.</title>
        <authorList>
            <consortium name="The Broad Institute Genomics Platform"/>
            <consortium name="The Broad Institute Genome Sequencing Center for Infectious Disease"/>
            <person name="Wu L."/>
            <person name="Ma J."/>
        </authorList>
    </citation>
    <scope>NUCLEOTIDE SEQUENCE [LARGE SCALE GENOMIC DNA]</scope>
    <source>
        <strain evidence="8">CGMCC 1.18575</strain>
    </source>
</reference>
<dbReference type="PANTHER" id="PTHR43133:SF62">
    <property type="entry name" value="RNA POLYMERASE SIGMA FACTOR SIGZ"/>
    <property type="match status" value="1"/>
</dbReference>
<keyword evidence="4" id="KW-0804">Transcription</keyword>
<sequence length="188" mass="21922">MRMPSDGELMRLVRENNQEALSELYDRHARLVYSFAYRVTGDEALARETVQLVYTRLWTTKAEYDSSKGQFSSWLLTMTRNIAIDVLRRERRHRSMVPIDEMHNMTRDPDTEAPEAMLERSDRRSAIASASGLLSAAQRRVIDMLYWQGYTLQEIAELGEEPIGTVKNRLHQALKALRRHLRDLKGER</sequence>
<evidence type="ECO:0000256" key="4">
    <source>
        <dbReference type="ARBA" id="ARBA00023163"/>
    </source>
</evidence>
<evidence type="ECO:0000256" key="1">
    <source>
        <dbReference type="ARBA" id="ARBA00010641"/>
    </source>
</evidence>
<dbReference type="RefSeq" id="WP_378133235.1">
    <property type="nucleotide sequence ID" value="NZ_JBHSMI010000025.1"/>
</dbReference>
<name>A0ABW0HRB5_9BACL</name>
<dbReference type="Pfam" id="PF04542">
    <property type="entry name" value="Sigma70_r2"/>
    <property type="match status" value="1"/>
</dbReference>
<dbReference type="InterPro" id="IPR013325">
    <property type="entry name" value="RNA_pol_sigma_r2"/>
</dbReference>
<evidence type="ECO:0000313" key="7">
    <source>
        <dbReference type="EMBL" id="MFC5403656.1"/>
    </source>
</evidence>
<dbReference type="SUPFAM" id="SSF88659">
    <property type="entry name" value="Sigma3 and sigma4 domains of RNA polymerase sigma factors"/>
    <property type="match status" value="1"/>
</dbReference>
<dbReference type="InterPro" id="IPR013324">
    <property type="entry name" value="RNA_pol_sigma_r3/r4-like"/>
</dbReference>
<keyword evidence="3" id="KW-0731">Sigma factor</keyword>
<gene>
    <name evidence="7" type="ORF">ACFPOF_13010</name>
</gene>
<dbReference type="InterPro" id="IPR039425">
    <property type="entry name" value="RNA_pol_sigma-70-like"/>
</dbReference>
<organism evidence="7 8">
    <name type="scientific">Cohnella soli</name>
    <dbReference type="NCBI Taxonomy" id="425005"/>
    <lineage>
        <taxon>Bacteria</taxon>
        <taxon>Bacillati</taxon>
        <taxon>Bacillota</taxon>
        <taxon>Bacilli</taxon>
        <taxon>Bacillales</taxon>
        <taxon>Paenibacillaceae</taxon>
        <taxon>Cohnella</taxon>
    </lineage>
</organism>
<dbReference type="Pfam" id="PF08281">
    <property type="entry name" value="Sigma70_r4_2"/>
    <property type="match status" value="1"/>
</dbReference>
<dbReference type="EMBL" id="JBHSMI010000025">
    <property type="protein sequence ID" value="MFC5403656.1"/>
    <property type="molecule type" value="Genomic_DNA"/>
</dbReference>